<comment type="caution">
    <text evidence="2">The sequence shown here is derived from an EMBL/GenBank/DDBJ whole genome shotgun (WGS) entry which is preliminary data.</text>
</comment>
<gene>
    <name evidence="2" type="ORF">JBS370_LOCUS30066</name>
    <name evidence="1" type="ORF">ZHD862_LOCUS24947</name>
</gene>
<protein>
    <submittedName>
        <fullName evidence="2">Uncharacterized protein</fullName>
    </submittedName>
</protein>
<name>A0A819T009_9BILA</name>
<evidence type="ECO:0000313" key="3">
    <source>
        <dbReference type="Proteomes" id="UP000663836"/>
    </source>
</evidence>
<reference evidence="2" key="1">
    <citation type="submission" date="2021-02" db="EMBL/GenBank/DDBJ databases">
        <authorList>
            <person name="Nowell W R."/>
        </authorList>
    </citation>
    <scope>NUCLEOTIDE SEQUENCE</scope>
</reference>
<accession>A0A819T009</accession>
<dbReference type="Proteomes" id="UP000663836">
    <property type="component" value="Unassembled WGS sequence"/>
</dbReference>
<dbReference type="AlphaFoldDB" id="A0A819T009"/>
<dbReference type="Proteomes" id="UP000663864">
    <property type="component" value="Unassembled WGS sequence"/>
</dbReference>
<dbReference type="EMBL" id="CAJNOT010001735">
    <property type="protein sequence ID" value="CAF1242327.1"/>
    <property type="molecule type" value="Genomic_DNA"/>
</dbReference>
<sequence length="100" mass="11521">MNRYQSARVTFVPKPTKYLAQSKVEPVRSQLRCEDTVTSSPLSSHIHPWTISMNSFQQPLTTTKSMKRLIENKTHRSKEFLSNSSTSFDVIQQTMKNTSK</sequence>
<dbReference type="EMBL" id="CAJOBD010006761">
    <property type="protein sequence ID" value="CAF4069477.1"/>
    <property type="molecule type" value="Genomic_DNA"/>
</dbReference>
<proteinExistence type="predicted"/>
<evidence type="ECO:0000313" key="1">
    <source>
        <dbReference type="EMBL" id="CAF1242327.1"/>
    </source>
</evidence>
<evidence type="ECO:0000313" key="2">
    <source>
        <dbReference type="EMBL" id="CAF4069477.1"/>
    </source>
</evidence>
<organism evidence="2 3">
    <name type="scientific">Rotaria sordida</name>
    <dbReference type="NCBI Taxonomy" id="392033"/>
    <lineage>
        <taxon>Eukaryota</taxon>
        <taxon>Metazoa</taxon>
        <taxon>Spiralia</taxon>
        <taxon>Gnathifera</taxon>
        <taxon>Rotifera</taxon>
        <taxon>Eurotatoria</taxon>
        <taxon>Bdelloidea</taxon>
        <taxon>Philodinida</taxon>
        <taxon>Philodinidae</taxon>
        <taxon>Rotaria</taxon>
    </lineage>
</organism>